<dbReference type="GO" id="GO:1901135">
    <property type="term" value="P:carbohydrate derivative metabolic process"/>
    <property type="evidence" value="ECO:0007669"/>
    <property type="project" value="InterPro"/>
</dbReference>
<evidence type="ECO:0000259" key="3">
    <source>
        <dbReference type="Pfam" id="PF10432"/>
    </source>
</evidence>
<dbReference type="GO" id="GO:0097367">
    <property type="term" value="F:carbohydrate derivative binding"/>
    <property type="evidence" value="ECO:0007669"/>
    <property type="project" value="InterPro"/>
</dbReference>
<dbReference type="InterPro" id="IPR019490">
    <property type="entry name" value="Glu6P/Mann6P_isomerase_C"/>
</dbReference>
<reference evidence="4" key="1">
    <citation type="submission" date="2021-06" db="EMBL/GenBank/DDBJ databases">
        <title>Sequencing of actinobacteria type strains.</title>
        <authorList>
            <person name="Nguyen G.-S."/>
            <person name="Wentzel A."/>
        </authorList>
    </citation>
    <scope>NUCLEOTIDE SEQUENCE</scope>
    <source>
        <strain evidence="4">P38-E01</strain>
    </source>
</reference>
<keyword evidence="2 4" id="KW-0413">Isomerase</keyword>
<proteinExistence type="inferred from homology"/>
<keyword evidence="5" id="KW-1185">Reference proteome</keyword>
<dbReference type="RefSeq" id="WP_211042027.1">
    <property type="nucleotide sequence ID" value="NZ_JAELVF020000001.1"/>
</dbReference>
<dbReference type="SUPFAM" id="SSF53697">
    <property type="entry name" value="SIS domain"/>
    <property type="match status" value="1"/>
</dbReference>
<dbReference type="GO" id="GO:0004476">
    <property type="term" value="F:mannose-6-phosphate isomerase activity"/>
    <property type="evidence" value="ECO:0007669"/>
    <property type="project" value="InterPro"/>
</dbReference>
<gene>
    <name evidence="4" type="ORF">JGS22_013730</name>
</gene>
<dbReference type="Proteomes" id="UP000694501">
    <property type="component" value="Unassembled WGS sequence"/>
</dbReference>
<evidence type="ECO:0000256" key="2">
    <source>
        <dbReference type="ARBA" id="ARBA00023235"/>
    </source>
</evidence>
<dbReference type="Gene3D" id="3.40.50.10490">
    <property type="entry name" value="Glucose-6-phosphate isomerase like protein, domain 1"/>
    <property type="match status" value="1"/>
</dbReference>
<evidence type="ECO:0000313" key="5">
    <source>
        <dbReference type="Proteomes" id="UP000694501"/>
    </source>
</evidence>
<evidence type="ECO:0000313" key="4">
    <source>
        <dbReference type="EMBL" id="MBU7598647.1"/>
    </source>
</evidence>
<evidence type="ECO:0000256" key="1">
    <source>
        <dbReference type="ARBA" id="ARBA00010523"/>
    </source>
</evidence>
<dbReference type="EMBL" id="JAELVF020000001">
    <property type="protein sequence ID" value="MBU7598647.1"/>
    <property type="molecule type" value="Genomic_DNA"/>
</dbReference>
<dbReference type="Pfam" id="PF10432">
    <property type="entry name" value="bact-PGI_C"/>
    <property type="match status" value="1"/>
</dbReference>
<accession>A0A949JFS8</accession>
<feature type="domain" description="Bifunctional glucose-6-phosphate/mannose-6-phosphate isomerase C-terminal" evidence="3">
    <location>
        <begin position="233"/>
        <end position="378"/>
    </location>
</feature>
<dbReference type="InterPro" id="IPR046348">
    <property type="entry name" value="SIS_dom_sf"/>
</dbReference>
<dbReference type="AlphaFoldDB" id="A0A949JFS8"/>
<name>A0A949JFS8_9ACTN</name>
<comment type="similarity">
    <text evidence="1">Belongs to the PGI/PMI family.</text>
</comment>
<dbReference type="GO" id="GO:0004347">
    <property type="term" value="F:glucose-6-phosphate isomerase activity"/>
    <property type="evidence" value="ECO:0007669"/>
    <property type="project" value="InterPro"/>
</dbReference>
<comment type="caution">
    <text evidence="4">The sequence shown here is derived from an EMBL/GenBank/DDBJ whole genome shotgun (WGS) entry which is preliminary data.</text>
</comment>
<dbReference type="GO" id="GO:0005975">
    <property type="term" value="P:carbohydrate metabolic process"/>
    <property type="evidence" value="ECO:0007669"/>
    <property type="project" value="InterPro"/>
</dbReference>
<protein>
    <submittedName>
        <fullName evidence="4">Mannose-6-phosphate isomerase</fullName>
    </submittedName>
</protein>
<organism evidence="4 5">
    <name type="scientific">Streptomyces tardus</name>
    <dbReference type="NCBI Taxonomy" id="2780544"/>
    <lineage>
        <taxon>Bacteria</taxon>
        <taxon>Bacillati</taxon>
        <taxon>Actinomycetota</taxon>
        <taxon>Actinomycetes</taxon>
        <taxon>Kitasatosporales</taxon>
        <taxon>Streptomycetaceae</taxon>
        <taxon>Streptomyces</taxon>
    </lineage>
</organism>
<sequence length="382" mass="38582">MLDDSVLDDPDALTALDRGGLLRGAAESGALSRSAAGLAAEAGLGELRPDGRPRALLVAGPGPSVGCAADLLGAFTNGSVPVTPLRPSGTGASAVELRWTLPGWAGPVDLLLVLTHDGAEPGLVALAEQAYRRGCTVLAVAPPASAVSATISPPRGLAVPLATAPGTARLQHEVPDAEQSTMVPGGLWALLTPLLMLTDRLGLGHTPPDAVQALATRLDEVAGRCGPAIPTHENAAKSLAQELADALPLIWSETPVADAVGRHFATMLGAAAGRPAASAPLPEALVTHRALLSGEFAGGGEDDIFRDRVEEPEALRALAVLLHERTPAAGSAAPAARELAYAHSAGVTEIEAEPGSSPLEAAAELIATVDFAAVYLGLTPNP</sequence>